<keyword evidence="5 20" id="KW-0812">Transmembrane</keyword>
<dbReference type="PRINTS" id="PR00081">
    <property type="entry name" value="GDHRDH"/>
</dbReference>
<evidence type="ECO:0000256" key="19">
    <source>
        <dbReference type="ARBA" id="ARBA00048930"/>
    </source>
</evidence>
<evidence type="ECO:0000313" key="23">
    <source>
        <dbReference type="Proteomes" id="UP000000267"/>
    </source>
</evidence>
<evidence type="ECO:0000256" key="13">
    <source>
        <dbReference type="ARBA" id="ARBA00023136"/>
    </source>
</evidence>
<dbReference type="SUPFAM" id="SSF51735">
    <property type="entry name" value="NAD(P)-binding Rossmann-fold domains"/>
    <property type="match status" value="1"/>
</dbReference>
<evidence type="ECO:0000256" key="16">
    <source>
        <dbReference type="ARBA" id="ARBA00029797"/>
    </source>
</evidence>
<feature type="transmembrane region" description="Helical" evidence="20">
    <location>
        <begin position="285"/>
        <end position="307"/>
    </location>
</feature>
<dbReference type="GO" id="GO:0047560">
    <property type="term" value="F:3-dehydrosphinganine reductase activity"/>
    <property type="evidence" value="ECO:0007669"/>
    <property type="project" value="UniProtKB-EC"/>
</dbReference>
<evidence type="ECO:0000256" key="8">
    <source>
        <dbReference type="ARBA" id="ARBA00022857"/>
    </source>
</evidence>
<sequence>MSYSLVDQVVLITGGSQGLGKQFAKKYYEEGRNCKIIIVSRSEQKLLKAISDITYYPLPDIDNNQFLLSVPKDSISTREINESGNELYYFPSDLGSYKGVANLFSILAEKSLLPTQIISCAGGSVPKLFVELTREELEAGIDVNYKTTLYVSHFAAQFIPSCHLILFSSVTAFYPFIGYSQYAPLKGSVKALASILRQELPYMRISVVYPGNFQSEGYELENMTKPEITKTMEGASQPITCEECCDKIIWWLKYGYDDITTDFIGWFLMSLDMGLNKHNNKSPLWFLQLLLGAITNLTAVPVHMLICSFQIRSWFKKNEDRRASSD</sequence>
<evidence type="ECO:0000256" key="12">
    <source>
        <dbReference type="ARBA" id="ARBA00023098"/>
    </source>
</evidence>
<evidence type="ECO:0000256" key="2">
    <source>
        <dbReference type="ARBA" id="ARBA00004760"/>
    </source>
</evidence>
<dbReference type="Pfam" id="PF08659">
    <property type="entry name" value="KR"/>
    <property type="match status" value="1"/>
</dbReference>
<evidence type="ECO:0000256" key="9">
    <source>
        <dbReference type="ARBA" id="ARBA00022919"/>
    </source>
</evidence>
<dbReference type="FunFam" id="3.40.50.720:FF:000578">
    <property type="entry name" value="3-ketodihydrosphingosine reductase"/>
    <property type="match status" value="1"/>
</dbReference>
<dbReference type="CDD" id="cd08939">
    <property type="entry name" value="KDSR-like_SDR_c"/>
    <property type="match status" value="1"/>
</dbReference>
<evidence type="ECO:0000256" key="18">
    <source>
        <dbReference type="ARBA" id="ARBA00044737"/>
    </source>
</evidence>
<proteinExistence type="inferred from homology"/>
<dbReference type="PANTHER" id="PTHR43550">
    <property type="entry name" value="3-KETODIHYDROSPHINGOSINE REDUCTASE"/>
    <property type="match status" value="1"/>
</dbReference>
<dbReference type="EC" id="1.1.1.102" evidence="14"/>
<evidence type="ECO:0000256" key="11">
    <source>
        <dbReference type="ARBA" id="ARBA00023002"/>
    </source>
</evidence>
<comment type="pathway">
    <text evidence="3">Sphingolipid metabolism.</text>
</comment>
<keyword evidence="23" id="KW-1185">Reference proteome</keyword>
<evidence type="ECO:0000256" key="20">
    <source>
        <dbReference type="SAM" id="Phobius"/>
    </source>
</evidence>
<evidence type="ECO:0000256" key="10">
    <source>
        <dbReference type="ARBA" id="ARBA00022989"/>
    </source>
</evidence>
<evidence type="ECO:0000256" key="4">
    <source>
        <dbReference type="ARBA" id="ARBA00006484"/>
    </source>
</evidence>
<feature type="domain" description="Ketoreductase (KR)" evidence="21">
    <location>
        <begin position="10"/>
        <end position="198"/>
    </location>
</feature>
<name>A7TKJ3_VANPO</name>
<comment type="similarity">
    <text evidence="4">Belongs to the short-chain dehydrogenases/reductases (SDR) family.</text>
</comment>
<keyword evidence="10 20" id="KW-1133">Transmembrane helix</keyword>
<keyword evidence="13 20" id="KW-0472">Membrane</keyword>
<dbReference type="FunCoup" id="A7TKJ3">
    <property type="interactions" value="142"/>
</dbReference>
<keyword evidence="8" id="KW-0521">NADP</keyword>
<dbReference type="PhylomeDB" id="A7TKJ3"/>
<evidence type="ECO:0000256" key="1">
    <source>
        <dbReference type="ARBA" id="ARBA00004586"/>
    </source>
</evidence>
<accession>A7TKJ3</accession>
<comment type="subcellular location">
    <subcellularLocation>
        <location evidence="1">Endoplasmic reticulum membrane</location>
    </subcellularLocation>
</comment>
<evidence type="ECO:0000256" key="3">
    <source>
        <dbReference type="ARBA" id="ARBA00004991"/>
    </source>
</evidence>
<dbReference type="RefSeq" id="XP_001645073.1">
    <property type="nucleotide sequence ID" value="XM_001645023.1"/>
</dbReference>
<dbReference type="UniPathway" id="UPA00222"/>
<dbReference type="Gene3D" id="3.40.50.720">
    <property type="entry name" value="NAD(P)-binding Rossmann-like Domain"/>
    <property type="match status" value="1"/>
</dbReference>
<comment type="function">
    <text evidence="18">Catalyzes the reduction of 3'-oxosphinganine (3-ketodihydrosphingosine/KDS) to sphinganine (dihydrosphingosine/DHS), the second step of de novo sphingolipid biosynthesis.</text>
</comment>
<dbReference type="AlphaFoldDB" id="A7TKJ3"/>
<dbReference type="GeneID" id="5545420"/>
<comment type="pathway">
    <text evidence="2">Lipid metabolism; sphingolipid metabolism.</text>
</comment>
<dbReference type="InterPro" id="IPR036291">
    <property type="entry name" value="NAD(P)-bd_dom_sf"/>
</dbReference>
<dbReference type="EMBL" id="DS480408">
    <property type="protein sequence ID" value="EDO17215.1"/>
    <property type="molecule type" value="Genomic_DNA"/>
</dbReference>
<keyword evidence="6" id="KW-0547">Nucleotide-binding</keyword>
<protein>
    <recommendedName>
        <fullName evidence="15">3-ketodihydrosphingosine reductase TSC10</fullName>
        <ecNumber evidence="14">1.1.1.102</ecNumber>
    </recommendedName>
    <alternativeName>
        <fullName evidence="17">3-dehydrosphinganine reductase</fullName>
    </alternativeName>
    <alternativeName>
        <fullName evidence="16">KDS reductase</fullName>
    </alternativeName>
</protein>
<dbReference type="InterPro" id="IPR013968">
    <property type="entry name" value="PKS_KR"/>
</dbReference>
<dbReference type="eggNOG" id="KOG1210">
    <property type="taxonomic scope" value="Eukaryota"/>
</dbReference>
<dbReference type="InterPro" id="IPR045022">
    <property type="entry name" value="KDSR-like"/>
</dbReference>
<evidence type="ECO:0000256" key="5">
    <source>
        <dbReference type="ARBA" id="ARBA00022692"/>
    </source>
</evidence>
<comment type="catalytic activity">
    <reaction evidence="19">
        <text>sphinganine + NADP(+) = 3-oxosphinganine + NADPH + H(+)</text>
        <dbReference type="Rhea" id="RHEA:22640"/>
        <dbReference type="ChEBI" id="CHEBI:15378"/>
        <dbReference type="ChEBI" id="CHEBI:57783"/>
        <dbReference type="ChEBI" id="CHEBI:57817"/>
        <dbReference type="ChEBI" id="CHEBI:58299"/>
        <dbReference type="ChEBI" id="CHEBI:58349"/>
        <dbReference type="EC" id="1.1.1.102"/>
    </reaction>
    <physiologicalReaction direction="right-to-left" evidence="19">
        <dbReference type="Rhea" id="RHEA:22642"/>
    </physiologicalReaction>
</comment>
<organism evidence="23">
    <name type="scientific">Vanderwaltozyma polyspora (strain ATCC 22028 / DSM 70294 / BCRC 21397 / CBS 2163 / NBRC 10782 / NRRL Y-8283 / UCD 57-17)</name>
    <name type="common">Kluyveromyces polysporus</name>
    <dbReference type="NCBI Taxonomy" id="436907"/>
    <lineage>
        <taxon>Eukaryota</taxon>
        <taxon>Fungi</taxon>
        <taxon>Dikarya</taxon>
        <taxon>Ascomycota</taxon>
        <taxon>Saccharomycotina</taxon>
        <taxon>Saccharomycetes</taxon>
        <taxon>Saccharomycetales</taxon>
        <taxon>Saccharomycetaceae</taxon>
        <taxon>Vanderwaltozyma</taxon>
    </lineage>
</organism>
<dbReference type="GO" id="GO:0000166">
    <property type="term" value="F:nucleotide binding"/>
    <property type="evidence" value="ECO:0007669"/>
    <property type="project" value="UniProtKB-KW"/>
</dbReference>
<dbReference type="Proteomes" id="UP000000267">
    <property type="component" value="Unassembled WGS sequence"/>
</dbReference>
<keyword evidence="11" id="KW-0560">Oxidoreductase</keyword>
<dbReference type="GO" id="GO:0006666">
    <property type="term" value="P:3-keto-sphinganine metabolic process"/>
    <property type="evidence" value="ECO:0007669"/>
    <property type="project" value="EnsemblFungi"/>
</dbReference>
<dbReference type="PANTHER" id="PTHR43550:SF3">
    <property type="entry name" value="3-KETODIHYDROSPHINGOSINE REDUCTASE"/>
    <property type="match status" value="1"/>
</dbReference>
<dbReference type="GO" id="GO:0005789">
    <property type="term" value="C:endoplasmic reticulum membrane"/>
    <property type="evidence" value="ECO:0007669"/>
    <property type="project" value="UniProtKB-SubCell"/>
</dbReference>
<dbReference type="GO" id="GO:0005811">
    <property type="term" value="C:lipid droplet"/>
    <property type="evidence" value="ECO:0007669"/>
    <property type="project" value="EnsemblFungi"/>
</dbReference>
<evidence type="ECO:0000313" key="22">
    <source>
        <dbReference type="EMBL" id="EDO17215.1"/>
    </source>
</evidence>
<evidence type="ECO:0000256" key="6">
    <source>
        <dbReference type="ARBA" id="ARBA00022741"/>
    </source>
</evidence>
<dbReference type="GO" id="GO:0030148">
    <property type="term" value="P:sphingolipid biosynthetic process"/>
    <property type="evidence" value="ECO:0007669"/>
    <property type="project" value="EnsemblFungi"/>
</dbReference>
<evidence type="ECO:0000256" key="17">
    <source>
        <dbReference type="ARBA" id="ARBA00032891"/>
    </source>
</evidence>
<reference evidence="22 23" key="1">
    <citation type="journal article" date="2007" name="Proc. Natl. Acad. Sci. U.S.A.">
        <title>Independent sorting-out of thousands of duplicated gene pairs in two yeast species descended from a whole-genome duplication.</title>
        <authorList>
            <person name="Scannell D.R."/>
            <person name="Frank A.C."/>
            <person name="Conant G.C."/>
            <person name="Byrne K.P."/>
            <person name="Woolfit M."/>
            <person name="Wolfe K.H."/>
        </authorList>
    </citation>
    <scope>NUCLEOTIDE SEQUENCE [LARGE SCALE GENOMIC DNA]</scope>
    <source>
        <strain evidence="23">ATCC 22028 / DSM 70294 / BCRC 21397 / CBS 2163 / NBRC 10782 / NRRL Y-8283 / UCD 57-17</strain>
    </source>
</reference>
<dbReference type="KEGG" id="vpo:Kpol_1035p28"/>
<keyword evidence="12" id="KW-0443">Lipid metabolism</keyword>
<dbReference type="STRING" id="436907.A7TKJ3"/>
<dbReference type="HOGENOM" id="CLU_010194_3_0_1"/>
<evidence type="ECO:0000256" key="14">
    <source>
        <dbReference type="ARBA" id="ARBA00026112"/>
    </source>
</evidence>
<evidence type="ECO:0000256" key="15">
    <source>
        <dbReference type="ARBA" id="ARBA00026241"/>
    </source>
</evidence>
<dbReference type="OrthoDB" id="10267115at2759"/>
<evidence type="ECO:0000259" key="21">
    <source>
        <dbReference type="Pfam" id="PF08659"/>
    </source>
</evidence>
<dbReference type="InterPro" id="IPR002347">
    <property type="entry name" value="SDR_fam"/>
</dbReference>
<evidence type="ECO:0000256" key="7">
    <source>
        <dbReference type="ARBA" id="ARBA00022824"/>
    </source>
</evidence>
<gene>
    <name evidence="22" type="ORF">Kpol_1035p28</name>
</gene>
<keyword evidence="9" id="KW-0746">Sphingolipid metabolism</keyword>
<dbReference type="InParanoid" id="A7TKJ3"/>
<keyword evidence="7" id="KW-0256">Endoplasmic reticulum</keyword>
<dbReference type="OMA" id="PRQWGFF"/>